<protein>
    <submittedName>
        <fullName evidence="2">Uncharacterized protein</fullName>
    </submittedName>
</protein>
<evidence type="ECO:0000313" key="2">
    <source>
        <dbReference type="EMBL" id="GBM35820.1"/>
    </source>
</evidence>
<organism evidence="2 3">
    <name type="scientific">Araneus ventricosus</name>
    <name type="common">Orbweaver spider</name>
    <name type="synonym">Epeira ventricosa</name>
    <dbReference type="NCBI Taxonomy" id="182803"/>
    <lineage>
        <taxon>Eukaryota</taxon>
        <taxon>Metazoa</taxon>
        <taxon>Ecdysozoa</taxon>
        <taxon>Arthropoda</taxon>
        <taxon>Chelicerata</taxon>
        <taxon>Arachnida</taxon>
        <taxon>Araneae</taxon>
        <taxon>Araneomorphae</taxon>
        <taxon>Entelegynae</taxon>
        <taxon>Araneoidea</taxon>
        <taxon>Araneidae</taxon>
        <taxon>Araneus</taxon>
    </lineage>
</organism>
<evidence type="ECO:0000256" key="1">
    <source>
        <dbReference type="SAM" id="MobiDB-lite"/>
    </source>
</evidence>
<sequence length="146" mass="16408">MSSGRPPKPFQEACARTKNRRTQKLRTEVPTEQLTFAAQMNLKAGKKIDASKIVKDITSNPGRATKYRKTFHALQNKTGKLTPAEALSIFVGAGLARNQYKIVRPGAKSIYLRYSLIQKVQKEFYSSKNSYQVIQTSTEINLQDLA</sequence>
<dbReference type="OrthoDB" id="8193306at2759"/>
<accession>A0A4Y2F2S2</accession>
<keyword evidence="3" id="KW-1185">Reference proteome</keyword>
<reference evidence="2 3" key="1">
    <citation type="journal article" date="2019" name="Sci. Rep.">
        <title>Orb-weaving spider Araneus ventricosus genome elucidates the spidroin gene catalogue.</title>
        <authorList>
            <person name="Kono N."/>
            <person name="Nakamura H."/>
            <person name="Ohtoshi R."/>
            <person name="Moran D.A.P."/>
            <person name="Shinohara A."/>
            <person name="Yoshida Y."/>
            <person name="Fujiwara M."/>
            <person name="Mori M."/>
            <person name="Tomita M."/>
            <person name="Arakawa K."/>
        </authorList>
    </citation>
    <scope>NUCLEOTIDE SEQUENCE [LARGE SCALE GENOMIC DNA]</scope>
</reference>
<gene>
    <name evidence="2" type="ORF">AVEN_43511_1</name>
</gene>
<feature type="region of interest" description="Disordered" evidence="1">
    <location>
        <begin position="1"/>
        <end position="23"/>
    </location>
</feature>
<comment type="caution">
    <text evidence="2">The sequence shown here is derived from an EMBL/GenBank/DDBJ whole genome shotgun (WGS) entry which is preliminary data.</text>
</comment>
<name>A0A4Y2F2S2_ARAVE</name>
<dbReference type="AlphaFoldDB" id="A0A4Y2F2S2"/>
<evidence type="ECO:0000313" key="3">
    <source>
        <dbReference type="Proteomes" id="UP000499080"/>
    </source>
</evidence>
<dbReference type="Proteomes" id="UP000499080">
    <property type="component" value="Unassembled WGS sequence"/>
</dbReference>
<dbReference type="EMBL" id="BGPR01000794">
    <property type="protein sequence ID" value="GBM35820.1"/>
    <property type="molecule type" value="Genomic_DNA"/>
</dbReference>
<proteinExistence type="predicted"/>